<evidence type="ECO:0000313" key="2">
    <source>
        <dbReference type="Proteomes" id="UP001165381"/>
    </source>
</evidence>
<gene>
    <name evidence="1" type="ORF">M3P09_08850</name>
</gene>
<proteinExistence type="predicted"/>
<dbReference type="RefSeq" id="WP_249972847.1">
    <property type="nucleotide sequence ID" value="NZ_JAMFLZ010000003.1"/>
</dbReference>
<dbReference type="Proteomes" id="UP001165381">
    <property type="component" value="Unassembled WGS sequence"/>
</dbReference>
<protein>
    <recommendedName>
        <fullName evidence="3">DUF4476 domain-containing protein</fullName>
    </recommendedName>
</protein>
<sequence>MNKFLLLICISLLISCQTKKEQNSSSTENKSNAKPETRWVKDNVITSNDLPKIEIKVDKEFDFVDKFDFEIIANSNEYPPEMQGKAIASGERYVFISTDKKHHVNKLFIVQFEGFFPDNDLIYNYNFDNVGFIGDNKYRHNTWYYDTNELVKENPSGEWAKTISFLNARGFHLEDYVMMSRYVGLASDDRKNEIIIFYHEMLEKTTGYSLDEWQSHQDSQKKTLMDSLFTERSRNCFDIIKG</sequence>
<evidence type="ECO:0008006" key="3">
    <source>
        <dbReference type="Google" id="ProtNLM"/>
    </source>
</evidence>
<comment type="caution">
    <text evidence="1">The sequence shown here is derived from an EMBL/GenBank/DDBJ whole genome shotgun (WGS) entry which is preliminary data.</text>
</comment>
<dbReference type="EMBL" id="JAMFLZ010000003">
    <property type="protein sequence ID" value="MCL6295100.1"/>
    <property type="molecule type" value="Genomic_DNA"/>
</dbReference>
<dbReference type="PROSITE" id="PS51257">
    <property type="entry name" value="PROKAR_LIPOPROTEIN"/>
    <property type="match status" value="1"/>
</dbReference>
<evidence type="ECO:0000313" key="1">
    <source>
        <dbReference type="EMBL" id="MCL6295100.1"/>
    </source>
</evidence>
<keyword evidence="2" id="KW-1185">Reference proteome</keyword>
<reference evidence="1" key="1">
    <citation type="submission" date="2022-05" db="EMBL/GenBank/DDBJ databases">
        <authorList>
            <person name="Park J.-S."/>
        </authorList>
    </citation>
    <scope>NUCLEOTIDE SEQUENCE</scope>
    <source>
        <strain evidence="1">2012CJ34-3</strain>
    </source>
</reference>
<name>A0ABT0QDT9_9FLAO</name>
<organism evidence="1 2">
    <name type="scientific">Jejuia spongiicola</name>
    <dbReference type="NCBI Taxonomy" id="2942207"/>
    <lineage>
        <taxon>Bacteria</taxon>
        <taxon>Pseudomonadati</taxon>
        <taxon>Bacteroidota</taxon>
        <taxon>Flavobacteriia</taxon>
        <taxon>Flavobacteriales</taxon>
        <taxon>Flavobacteriaceae</taxon>
        <taxon>Jejuia</taxon>
    </lineage>
</organism>
<accession>A0ABT0QDT9</accession>